<keyword evidence="2 4" id="KW-0067">ATP-binding</keyword>
<accession>A0A7G9WA08</accession>
<dbReference type="PANTHER" id="PTHR43158">
    <property type="entry name" value="SKFA PEPTIDE EXPORT ATP-BINDING PROTEIN SKFE"/>
    <property type="match status" value="1"/>
</dbReference>
<dbReference type="PANTHER" id="PTHR43158:SF5">
    <property type="entry name" value="ABC TRANSPORTER, ATP-BINDING PROTEIN"/>
    <property type="match status" value="1"/>
</dbReference>
<dbReference type="AlphaFoldDB" id="A0A7G9WA08"/>
<proteinExistence type="predicted"/>
<dbReference type="InterPro" id="IPR027417">
    <property type="entry name" value="P-loop_NTPase"/>
</dbReference>
<gene>
    <name evidence="4" type="ORF">HYG86_12445</name>
</gene>
<dbReference type="SMART" id="SM00382">
    <property type="entry name" value="AAA"/>
    <property type="match status" value="1"/>
</dbReference>
<dbReference type="CDD" id="cd03230">
    <property type="entry name" value="ABC_DR_subfamily_A"/>
    <property type="match status" value="1"/>
</dbReference>
<reference evidence="4 5" key="1">
    <citation type="submission" date="2020-07" db="EMBL/GenBank/DDBJ databases">
        <title>Alkalicella. sp. LB2 genome.</title>
        <authorList>
            <person name="Postec A."/>
            <person name="Quemeneur M."/>
        </authorList>
    </citation>
    <scope>NUCLEOTIDE SEQUENCE [LARGE SCALE GENOMIC DNA]</scope>
    <source>
        <strain evidence="4 5">LB2</strain>
    </source>
</reference>
<evidence type="ECO:0000313" key="5">
    <source>
        <dbReference type="Proteomes" id="UP000516160"/>
    </source>
</evidence>
<name>A0A7G9WA08_ALKCA</name>
<dbReference type="EMBL" id="CP058559">
    <property type="protein sequence ID" value="QNO15520.1"/>
    <property type="molecule type" value="Genomic_DNA"/>
</dbReference>
<evidence type="ECO:0000259" key="3">
    <source>
        <dbReference type="PROSITE" id="PS50893"/>
    </source>
</evidence>
<evidence type="ECO:0000256" key="1">
    <source>
        <dbReference type="ARBA" id="ARBA00022741"/>
    </source>
</evidence>
<dbReference type="InterPro" id="IPR003439">
    <property type="entry name" value="ABC_transporter-like_ATP-bd"/>
</dbReference>
<dbReference type="GO" id="GO:0005524">
    <property type="term" value="F:ATP binding"/>
    <property type="evidence" value="ECO:0007669"/>
    <property type="project" value="UniProtKB-KW"/>
</dbReference>
<evidence type="ECO:0000256" key="2">
    <source>
        <dbReference type="ARBA" id="ARBA00022840"/>
    </source>
</evidence>
<keyword evidence="5" id="KW-1185">Reference proteome</keyword>
<dbReference type="InterPro" id="IPR003593">
    <property type="entry name" value="AAA+_ATPase"/>
</dbReference>
<evidence type="ECO:0000313" key="4">
    <source>
        <dbReference type="EMBL" id="QNO15520.1"/>
    </source>
</evidence>
<dbReference type="Pfam" id="PF00005">
    <property type="entry name" value="ABC_tran"/>
    <property type="match status" value="1"/>
</dbReference>
<organism evidence="4 5">
    <name type="scientific">Alkalicella caledoniensis</name>
    <dbReference type="NCBI Taxonomy" id="2731377"/>
    <lineage>
        <taxon>Bacteria</taxon>
        <taxon>Bacillati</taxon>
        <taxon>Bacillota</taxon>
        <taxon>Clostridia</taxon>
        <taxon>Eubacteriales</taxon>
        <taxon>Proteinivoracaceae</taxon>
        <taxon>Alkalicella</taxon>
    </lineage>
</organism>
<dbReference type="KEGG" id="acae:HYG86_12445"/>
<sequence length="285" mass="32152">MSVIEIKNLTKNYGGTKALDSINLTIEPNKIYGLLGRNGAGKTTLLNIMTNKLFPTTGEITLDGETVFENDKALNNIFYMMERNLYPEGMKIKEVFKWTKEFYTEFDTEYAEKLAEKFGLNINKKVKEQSTGYSSIFKAIVALATNANVLIFDEPVLGLDANHRDLLYKEILSNYIDNPKTIIISTHLIEEIADILEEVIIIKAGKVVLKKSVEELLSSAYTISGESSKVEQYLIDKKHIGTETMGKFKSVTVLENKKDHKLAMELDLEFGKAELQKLFISLTNS</sequence>
<dbReference type="GO" id="GO:0016887">
    <property type="term" value="F:ATP hydrolysis activity"/>
    <property type="evidence" value="ECO:0007669"/>
    <property type="project" value="InterPro"/>
</dbReference>
<dbReference type="Proteomes" id="UP000516160">
    <property type="component" value="Chromosome"/>
</dbReference>
<feature type="domain" description="ABC transporter" evidence="3">
    <location>
        <begin position="4"/>
        <end position="229"/>
    </location>
</feature>
<dbReference type="Gene3D" id="3.40.50.300">
    <property type="entry name" value="P-loop containing nucleotide triphosphate hydrolases"/>
    <property type="match status" value="1"/>
</dbReference>
<dbReference type="RefSeq" id="WP_213165889.1">
    <property type="nucleotide sequence ID" value="NZ_CP058559.1"/>
</dbReference>
<protein>
    <submittedName>
        <fullName evidence="4">ABC transporter ATP-binding protein</fullName>
    </submittedName>
</protein>
<dbReference type="SUPFAM" id="SSF52540">
    <property type="entry name" value="P-loop containing nucleoside triphosphate hydrolases"/>
    <property type="match status" value="1"/>
</dbReference>
<keyword evidence="1" id="KW-0547">Nucleotide-binding</keyword>
<dbReference type="PROSITE" id="PS50893">
    <property type="entry name" value="ABC_TRANSPORTER_2"/>
    <property type="match status" value="1"/>
</dbReference>